<dbReference type="InterPro" id="IPR023031">
    <property type="entry name" value="OPRT"/>
</dbReference>
<protein>
    <recommendedName>
        <fullName evidence="5">orotate phosphoribosyltransferase</fullName>
        <ecNumber evidence="5">2.4.2.10</ecNumber>
    </recommendedName>
</protein>
<evidence type="ECO:0000259" key="9">
    <source>
        <dbReference type="Pfam" id="PF00156"/>
    </source>
</evidence>
<dbReference type="UniPathway" id="UPA00070">
    <property type="reaction ID" value="UER00119"/>
</dbReference>
<comment type="similarity">
    <text evidence="3">Belongs to the purine/pyrimidine phosphoribosyltransferase family. PyrE subfamily.</text>
</comment>
<proteinExistence type="inferred from homology"/>
<evidence type="ECO:0000256" key="2">
    <source>
        <dbReference type="ARBA" id="ARBA00004889"/>
    </source>
</evidence>
<sequence length="198" mass="21503">MAIANYKDNLMRLCLDRGALMYGEFTLNSGLKSDVFFNSGVLSDAESFSALVDVLVQLLIDEKLDFDVLIGLPYKGISIVAAMAVKYWEHTGKRVSFGYHRKEPKDHGEGSLFVGAPSAFAPGTKVVVIDDVLTTGKALFKGIDLVQPLGVNLVGVVVILNREPTHGTVAQALAKRGIPVLCEAFTLNELRSYAQERS</sequence>
<dbReference type="RefSeq" id="XP_028868317.1">
    <property type="nucleotide sequence ID" value="XM_029012484.1"/>
</dbReference>
<dbReference type="InterPro" id="IPR029057">
    <property type="entry name" value="PRTase-like"/>
</dbReference>
<dbReference type="AlphaFoldDB" id="A0A2H6KGG1"/>
<keyword evidence="7 10" id="KW-0808">Transferase</keyword>
<dbReference type="Gene3D" id="3.40.50.2020">
    <property type="match status" value="1"/>
</dbReference>
<evidence type="ECO:0000256" key="5">
    <source>
        <dbReference type="ARBA" id="ARBA00011971"/>
    </source>
</evidence>
<accession>A0A2H6KGG1</accession>
<keyword evidence="6 10" id="KW-0328">Glycosyltransferase</keyword>
<evidence type="ECO:0000256" key="1">
    <source>
        <dbReference type="ARBA" id="ARBA00003769"/>
    </source>
</evidence>
<evidence type="ECO:0000256" key="3">
    <source>
        <dbReference type="ARBA" id="ARBA00006340"/>
    </source>
</evidence>
<dbReference type="InterPro" id="IPR000836">
    <property type="entry name" value="PRTase_dom"/>
</dbReference>
<dbReference type="Proteomes" id="UP000236319">
    <property type="component" value="Unassembled WGS sequence"/>
</dbReference>
<dbReference type="GO" id="GO:0046132">
    <property type="term" value="P:pyrimidine ribonucleoside biosynthetic process"/>
    <property type="evidence" value="ECO:0007669"/>
    <property type="project" value="TreeGrafter"/>
</dbReference>
<gene>
    <name evidence="10" type="ORF">BOVATA_035670</name>
</gene>
<comment type="function">
    <text evidence="1">Catalyzes the transfer of a ribosyl phosphate group from 5-phosphoribose 1-diphosphate to orotate, leading to the formation of orotidine monophosphate (OMP).</text>
</comment>
<comment type="subunit">
    <text evidence="4">Homodimer.</text>
</comment>
<dbReference type="OrthoDB" id="5553476at2759"/>
<evidence type="ECO:0000256" key="6">
    <source>
        <dbReference type="ARBA" id="ARBA00022676"/>
    </source>
</evidence>
<evidence type="ECO:0000256" key="8">
    <source>
        <dbReference type="ARBA" id="ARBA00022975"/>
    </source>
</evidence>
<dbReference type="GO" id="GO:0044205">
    <property type="term" value="P:'de novo' UMP biosynthetic process"/>
    <property type="evidence" value="ECO:0007669"/>
    <property type="project" value="UniProtKB-UniPathway"/>
</dbReference>
<reference evidence="10 11" key="1">
    <citation type="journal article" date="2017" name="BMC Genomics">
        <title>Whole-genome assembly of Babesia ovata and comparative genomics between closely related pathogens.</title>
        <authorList>
            <person name="Yamagishi J."/>
            <person name="Asada M."/>
            <person name="Hakimi H."/>
            <person name="Tanaka T.Q."/>
            <person name="Sugimoto C."/>
            <person name="Kawazu S."/>
        </authorList>
    </citation>
    <scope>NUCLEOTIDE SEQUENCE [LARGE SCALE GENOMIC DNA]</scope>
    <source>
        <strain evidence="10 11">Miyake</strain>
    </source>
</reference>
<evidence type="ECO:0000256" key="4">
    <source>
        <dbReference type="ARBA" id="ARBA00011738"/>
    </source>
</evidence>
<keyword evidence="8" id="KW-0665">Pyrimidine biosynthesis</keyword>
<dbReference type="PANTHER" id="PTHR46683">
    <property type="entry name" value="OROTATE PHOSPHORIBOSYLTRANSFERASE 1-RELATED"/>
    <property type="match status" value="1"/>
</dbReference>
<dbReference type="EMBL" id="BDSA01000004">
    <property type="protein sequence ID" value="GBE62074.1"/>
    <property type="molecule type" value="Genomic_DNA"/>
</dbReference>
<evidence type="ECO:0000313" key="10">
    <source>
        <dbReference type="EMBL" id="GBE62074.1"/>
    </source>
</evidence>
<dbReference type="NCBIfam" id="TIGR00336">
    <property type="entry name" value="pyrE"/>
    <property type="match status" value="1"/>
</dbReference>
<dbReference type="GeneID" id="39875844"/>
<dbReference type="SUPFAM" id="SSF53271">
    <property type="entry name" value="PRTase-like"/>
    <property type="match status" value="1"/>
</dbReference>
<comment type="pathway">
    <text evidence="2">Pyrimidine metabolism; UMP biosynthesis via de novo pathway; UMP from orotate: step 1/2.</text>
</comment>
<dbReference type="EC" id="2.4.2.10" evidence="5"/>
<dbReference type="GO" id="GO:0006207">
    <property type="term" value="P:'de novo' pyrimidine nucleobase biosynthetic process"/>
    <property type="evidence" value="ECO:0007669"/>
    <property type="project" value="TreeGrafter"/>
</dbReference>
<organism evidence="10 11">
    <name type="scientific">Babesia ovata</name>
    <dbReference type="NCBI Taxonomy" id="189622"/>
    <lineage>
        <taxon>Eukaryota</taxon>
        <taxon>Sar</taxon>
        <taxon>Alveolata</taxon>
        <taxon>Apicomplexa</taxon>
        <taxon>Aconoidasida</taxon>
        <taxon>Piroplasmida</taxon>
        <taxon>Babesiidae</taxon>
        <taxon>Babesia</taxon>
    </lineage>
</organism>
<keyword evidence="11" id="KW-1185">Reference proteome</keyword>
<dbReference type="InterPro" id="IPR004467">
    <property type="entry name" value="Or_phspho_trans_dom"/>
</dbReference>
<name>A0A2H6KGG1_9APIC</name>
<dbReference type="Pfam" id="PF00156">
    <property type="entry name" value="Pribosyltran"/>
    <property type="match status" value="1"/>
</dbReference>
<evidence type="ECO:0000313" key="11">
    <source>
        <dbReference type="Proteomes" id="UP000236319"/>
    </source>
</evidence>
<dbReference type="GO" id="GO:0005737">
    <property type="term" value="C:cytoplasm"/>
    <property type="evidence" value="ECO:0007669"/>
    <property type="project" value="TreeGrafter"/>
</dbReference>
<dbReference type="HAMAP" id="MF_01208">
    <property type="entry name" value="PyrE"/>
    <property type="match status" value="1"/>
</dbReference>
<dbReference type="PANTHER" id="PTHR46683:SF1">
    <property type="entry name" value="OROTATE PHOSPHORIBOSYLTRANSFERASE 1-RELATED"/>
    <property type="match status" value="1"/>
</dbReference>
<dbReference type="GO" id="GO:0004588">
    <property type="term" value="F:orotate phosphoribosyltransferase activity"/>
    <property type="evidence" value="ECO:0007669"/>
    <property type="project" value="UniProtKB-EC"/>
</dbReference>
<comment type="caution">
    <text evidence="10">The sequence shown here is derived from an EMBL/GenBank/DDBJ whole genome shotgun (WGS) entry which is preliminary data.</text>
</comment>
<dbReference type="VEuPathDB" id="PiroplasmaDB:BOVATA_035670"/>
<feature type="domain" description="Phosphoribosyltransferase" evidence="9">
    <location>
        <begin position="50"/>
        <end position="162"/>
    </location>
</feature>
<dbReference type="CDD" id="cd06223">
    <property type="entry name" value="PRTases_typeI"/>
    <property type="match status" value="1"/>
</dbReference>
<evidence type="ECO:0000256" key="7">
    <source>
        <dbReference type="ARBA" id="ARBA00022679"/>
    </source>
</evidence>